<dbReference type="PANTHER" id="PTHR38344">
    <property type="entry name" value="UPF0753 PROTEIN AQ_863"/>
    <property type="match status" value="1"/>
</dbReference>
<feature type="binding site" evidence="6">
    <location>
        <position position="578"/>
    </location>
    <ligand>
        <name>Zn(2+)</name>
        <dbReference type="ChEBI" id="CHEBI:29105"/>
    </ligand>
</feature>
<organism evidence="7 8">
    <name type="scientific">Lysinibacillus telephonicus</name>
    <dbReference type="NCBI Taxonomy" id="1714840"/>
    <lineage>
        <taxon>Bacteria</taxon>
        <taxon>Bacillati</taxon>
        <taxon>Bacillota</taxon>
        <taxon>Bacilli</taxon>
        <taxon>Bacillales</taxon>
        <taxon>Bacillaceae</taxon>
        <taxon>Lysinibacillus</taxon>
    </lineage>
</organism>
<name>A0A431UMD5_9BACI</name>
<dbReference type="Pfam" id="PF10070">
    <property type="entry name" value="DabA"/>
    <property type="match status" value="1"/>
</dbReference>
<evidence type="ECO:0000256" key="4">
    <source>
        <dbReference type="ARBA" id="ARBA00022833"/>
    </source>
</evidence>
<evidence type="ECO:0000256" key="5">
    <source>
        <dbReference type="ARBA" id="ARBA00023136"/>
    </source>
</evidence>
<protein>
    <recommendedName>
        <fullName evidence="6">Probable inorganic carbon transporter subunit DabA</fullName>
    </recommendedName>
</protein>
<dbReference type="GO" id="GO:0008270">
    <property type="term" value="F:zinc ion binding"/>
    <property type="evidence" value="ECO:0007669"/>
    <property type="project" value="UniProtKB-UniRule"/>
</dbReference>
<evidence type="ECO:0000256" key="2">
    <source>
        <dbReference type="ARBA" id="ARBA00022475"/>
    </source>
</evidence>
<comment type="cofactor">
    <cofactor evidence="6">
        <name>Zn(2+)</name>
        <dbReference type="ChEBI" id="CHEBI:29105"/>
    </cofactor>
</comment>
<accession>A0A431UMD5</accession>
<comment type="similarity">
    <text evidence="6">Belongs to the inorganic carbon transporter (TC 9.A.2) DabA family.</text>
</comment>
<comment type="caution">
    <text evidence="7">The sequence shown here is derived from an EMBL/GenBank/DDBJ whole genome shotgun (WGS) entry which is preliminary data.</text>
</comment>
<keyword evidence="5 6" id="KW-0472">Membrane</keyword>
<feature type="binding site" evidence="6">
    <location>
        <position position="398"/>
    </location>
    <ligand>
        <name>Zn(2+)</name>
        <dbReference type="ChEBI" id="CHEBI:29105"/>
    </ligand>
</feature>
<gene>
    <name evidence="6" type="primary">dabA</name>
    <name evidence="7" type="ORF">EKG35_14020</name>
</gene>
<keyword evidence="8" id="KW-1185">Reference proteome</keyword>
<evidence type="ECO:0000313" key="8">
    <source>
        <dbReference type="Proteomes" id="UP000276349"/>
    </source>
</evidence>
<comment type="function">
    <text evidence="6">Part of an energy-coupled inorganic carbon pump.</text>
</comment>
<dbReference type="EMBL" id="RXNR01000043">
    <property type="protein sequence ID" value="RTQ91072.1"/>
    <property type="molecule type" value="Genomic_DNA"/>
</dbReference>
<keyword evidence="1 6" id="KW-0813">Transport</keyword>
<reference evidence="7 8" key="1">
    <citation type="submission" date="2018-12" db="EMBL/GenBank/DDBJ databases">
        <authorList>
            <person name="Yu L."/>
        </authorList>
    </citation>
    <scope>NUCLEOTIDE SEQUENCE [LARGE SCALE GENOMIC DNA]</scope>
    <source>
        <strain evidence="7 8">S5H2222</strain>
    </source>
</reference>
<dbReference type="Proteomes" id="UP000276349">
    <property type="component" value="Unassembled WGS sequence"/>
</dbReference>
<comment type="subcellular location">
    <subcellularLocation>
        <location evidence="6">Cell membrane</location>
        <topology evidence="6">Peripheral membrane protein</topology>
    </subcellularLocation>
</comment>
<comment type="subunit">
    <text evidence="6">Forms a complex with DabB.</text>
</comment>
<evidence type="ECO:0000256" key="1">
    <source>
        <dbReference type="ARBA" id="ARBA00022448"/>
    </source>
</evidence>
<dbReference type="HAMAP" id="MF_01871">
    <property type="entry name" value="DabA"/>
    <property type="match status" value="1"/>
</dbReference>
<proteinExistence type="inferred from homology"/>
<dbReference type="InterPro" id="IPR018752">
    <property type="entry name" value="DabA"/>
</dbReference>
<evidence type="ECO:0000256" key="6">
    <source>
        <dbReference type="HAMAP-Rule" id="MF_01871"/>
    </source>
</evidence>
<dbReference type="GO" id="GO:0005886">
    <property type="term" value="C:plasma membrane"/>
    <property type="evidence" value="ECO:0007669"/>
    <property type="project" value="UniProtKB-SubCell"/>
</dbReference>
<keyword evidence="4 6" id="KW-0862">Zinc</keyword>
<feature type="binding site" evidence="6">
    <location>
        <position position="396"/>
    </location>
    <ligand>
        <name>Zn(2+)</name>
        <dbReference type="ChEBI" id="CHEBI:29105"/>
    </ligand>
</feature>
<dbReference type="OrthoDB" id="9805101at2"/>
<dbReference type="PANTHER" id="PTHR38344:SF1">
    <property type="entry name" value="INORGANIC CARBON TRANSPORTER SUBUNIT DABA-RELATED"/>
    <property type="match status" value="1"/>
</dbReference>
<dbReference type="RefSeq" id="WP_126295186.1">
    <property type="nucleotide sequence ID" value="NZ_CP155468.1"/>
</dbReference>
<evidence type="ECO:0000256" key="3">
    <source>
        <dbReference type="ARBA" id="ARBA00022723"/>
    </source>
</evidence>
<feature type="binding site" evidence="6">
    <location>
        <position position="593"/>
    </location>
    <ligand>
        <name>Zn(2+)</name>
        <dbReference type="ChEBI" id="CHEBI:29105"/>
    </ligand>
</feature>
<evidence type="ECO:0000313" key="7">
    <source>
        <dbReference type="EMBL" id="RTQ91072.1"/>
    </source>
</evidence>
<keyword evidence="3 6" id="KW-0479">Metal-binding</keyword>
<keyword evidence="2 6" id="KW-1003">Cell membrane</keyword>
<dbReference type="AlphaFoldDB" id="A0A431UMD5"/>
<sequence length="873" mass="99478">MNTTFVKALSLEKSPSNVDLDINDFVKSASKVIMPVGPITKFAAHNPWADMEQQSFEEVARRLKIISDIDIYPSHSVLESAFKRGEINQEFIEIRLQQWLDMKSLDLPGGAAIQYCRAALFQDKQTFEYSPKTELRRIAKELLRLKYEIPKKHTVQTYSKRIDKESSDKITQILNGQMIKWCKLFLDESQAAWSMPNREKGFYSSWRSLVHYDPAVSSSIRKRLNDLPREADQALMEALLGLEISFLEIQDYLEAHLLALPGWAGMMLWRSQQYDKDMNLLTEYLAVRICMEYALVKPYLPLPQKKTEDNIELLESLIVSWANWGNLPIKTWLQLSQKEIKARLTLAYDFDQIVRNRILLEAWEHTYEAQLMNIISSKSRNAEENVKPTLAQFAFCIDVRSEPFRRKLEEAGPFETFGTAGFFGLPIETCQLGSRHSHPSLPILFKPQFRVNEFSSEPNFKSYQQRQQTVSLLSNTFKKMKYNMSSSLILPEITGAWLSLQTIARSFFPRGTGILFRKTKEAWLRKPSTQLSLNRIQTSETELPIGFTEEEKVHYTRQALNMMGLIEDFAPLVVICGHGSHSTNNLYASALDCGACGGASSGFNARVLATLCNLPEVRKALNEDGICIPKETVFAAAEHITTMDELQWIYVPELSNKAKEAFDCIQAVLPEVSNQATTERIVKLPSSIISSKNPKAEAQRLGEDWSEVRPEWGLARNAAFIIGNRELTRNYNLDGRTFLHSYNWHKDEDGTILGNIISGPTTVAQWINLQYYASTVVPHYYGSGNKTTQTATAGIGVMQGNASDLLSGLPWQSVMQSDQEGYHDPLRLLVVIEAPKEHVERLFDQNQTFLQKVRNGWIRLASIDPEGNWKSWH</sequence>